<name>A0A392U9Z9_9FABA</name>
<accession>A0A392U9Z9</accession>
<evidence type="ECO:0000313" key="2">
    <source>
        <dbReference type="Proteomes" id="UP000265520"/>
    </source>
</evidence>
<dbReference type="EMBL" id="LXQA010751281">
    <property type="protein sequence ID" value="MCI69206.1"/>
    <property type="molecule type" value="Genomic_DNA"/>
</dbReference>
<comment type="caution">
    <text evidence="1">The sequence shown here is derived from an EMBL/GenBank/DDBJ whole genome shotgun (WGS) entry which is preliminary data.</text>
</comment>
<feature type="non-terminal residue" evidence="1">
    <location>
        <position position="1"/>
    </location>
</feature>
<dbReference type="AlphaFoldDB" id="A0A392U9Z9"/>
<organism evidence="1 2">
    <name type="scientific">Trifolium medium</name>
    <dbReference type="NCBI Taxonomy" id="97028"/>
    <lineage>
        <taxon>Eukaryota</taxon>
        <taxon>Viridiplantae</taxon>
        <taxon>Streptophyta</taxon>
        <taxon>Embryophyta</taxon>
        <taxon>Tracheophyta</taxon>
        <taxon>Spermatophyta</taxon>
        <taxon>Magnoliopsida</taxon>
        <taxon>eudicotyledons</taxon>
        <taxon>Gunneridae</taxon>
        <taxon>Pentapetalae</taxon>
        <taxon>rosids</taxon>
        <taxon>fabids</taxon>
        <taxon>Fabales</taxon>
        <taxon>Fabaceae</taxon>
        <taxon>Papilionoideae</taxon>
        <taxon>50 kb inversion clade</taxon>
        <taxon>NPAAA clade</taxon>
        <taxon>Hologalegina</taxon>
        <taxon>IRL clade</taxon>
        <taxon>Trifolieae</taxon>
        <taxon>Trifolium</taxon>
    </lineage>
</organism>
<evidence type="ECO:0000313" key="1">
    <source>
        <dbReference type="EMBL" id="MCI69206.1"/>
    </source>
</evidence>
<proteinExistence type="predicted"/>
<keyword evidence="2" id="KW-1185">Reference proteome</keyword>
<reference evidence="1 2" key="1">
    <citation type="journal article" date="2018" name="Front. Plant Sci.">
        <title>Red Clover (Trifolium pratense) and Zigzag Clover (T. medium) - A Picture of Genomic Similarities and Differences.</title>
        <authorList>
            <person name="Dluhosova J."/>
            <person name="Istvanek J."/>
            <person name="Nedelnik J."/>
            <person name="Repkova J."/>
        </authorList>
    </citation>
    <scope>NUCLEOTIDE SEQUENCE [LARGE SCALE GENOMIC DNA]</scope>
    <source>
        <strain evidence="2">cv. 10/8</strain>
        <tissue evidence="1">Leaf</tissue>
    </source>
</reference>
<sequence>LGMVVVVMGDGDDSGRGMWCGLCFHAEKKEKV</sequence>
<dbReference type="Proteomes" id="UP000265520">
    <property type="component" value="Unassembled WGS sequence"/>
</dbReference>
<protein>
    <submittedName>
        <fullName evidence="1">Uncharacterized protein</fullName>
    </submittedName>
</protein>